<dbReference type="SUPFAM" id="SSF48452">
    <property type="entry name" value="TPR-like"/>
    <property type="match status" value="1"/>
</dbReference>
<proteinExistence type="predicted"/>
<dbReference type="InterPro" id="IPR019734">
    <property type="entry name" value="TPR_rpt"/>
</dbReference>
<dbReference type="Proteomes" id="UP000571701">
    <property type="component" value="Unassembled WGS sequence"/>
</dbReference>
<evidence type="ECO:0000313" key="5">
    <source>
        <dbReference type="Proteomes" id="UP000571701"/>
    </source>
</evidence>
<organism evidence="4 5">
    <name type="scientific">Vibrio marinisediminis</name>
    <dbReference type="NCBI Taxonomy" id="2758441"/>
    <lineage>
        <taxon>Bacteria</taxon>
        <taxon>Pseudomonadati</taxon>
        <taxon>Pseudomonadota</taxon>
        <taxon>Gammaproteobacteria</taxon>
        <taxon>Vibrionales</taxon>
        <taxon>Vibrionaceae</taxon>
        <taxon>Vibrio</taxon>
    </lineage>
</organism>
<dbReference type="PANTHER" id="PTHR44943:SF8">
    <property type="entry name" value="TPR REPEAT-CONTAINING PROTEIN MJ0263"/>
    <property type="match status" value="1"/>
</dbReference>
<evidence type="ECO:0008006" key="6">
    <source>
        <dbReference type="Google" id="ProtNLM"/>
    </source>
</evidence>
<evidence type="ECO:0000256" key="2">
    <source>
        <dbReference type="ARBA" id="ARBA00022803"/>
    </source>
</evidence>
<feature type="repeat" description="TPR" evidence="3">
    <location>
        <begin position="143"/>
        <end position="176"/>
    </location>
</feature>
<keyword evidence="1" id="KW-0677">Repeat</keyword>
<dbReference type="InterPro" id="IPR011990">
    <property type="entry name" value="TPR-like_helical_dom_sf"/>
</dbReference>
<evidence type="ECO:0000313" key="4">
    <source>
        <dbReference type="EMBL" id="MBA5761091.1"/>
    </source>
</evidence>
<reference evidence="4 5" key="1">
    <citation type="submission" date="2020-07" db="EMBL/GenBank/DDBJ databases">
        <title>Vibrio marinisediminis sp. nov., isolated from marine sediment.</title>
        <authorList>
            <person name="Ji X."/>
        </authorList>
    </citation>
    <scope>NUCLEOTIDE SEQUENCE [LARGE SCALE GENOMIC DNA]</scope>
    <source>
        <strain evidence="4 5">404</strain>
    </source>
</reference>
<dbReference type="PANTHER" id="PTHR44943">
    <property type="entry name" value="CELLULOSE SYNTHASE OPERON PROTEIN C"/>
    <property type="match status" value="1"/>
</dbReference>
<keyword evidence="5" id="KW-1185">Reference proteome</keyword>
<name>A0A7W2IS40_9VIBR</name>
<sequence>MISSKWLELYNYLRSQIASLPLQEEVEPKLNDRLMFLSAQFVKEGEKQDQNKLDWLEHESFTLVMSDIFESLPINSSQLQFLFETLMAAQMCQLAMVVTNLYTALLSNDDFKTKCGLVYQQLGDYDMAKAMFEESIAINDQNPMVYCHLGFNHLFLNESDIAIEHFKRSIEIAPDFIGGYQNLAGLYYQDSHFELAAQYAEQAIQCDVSLVSTYITAISAYLALGKNDQADQWINKAFANNVSSIELVRLAGIAAHQSGRLEEALEALDHYLTISPESYDVVSIRARVKAELGRYEDLEDDIKQLLIFEPHDEWSLEQLFLCYFHCEKWSEAQLVMVDLNRLAGHYKITYREQLNTINKKLSLDVVEI</sequence>
<evidence type="ECO:0000256" key="1">
    <source>
        <dbReference type="ARBA" id="ARBA00022737"/>
    </source>
</evidence>
<dbReference type="Gene3D" id="1.25.40.10">
    <property type="entry name" value="Tetratricopeptide repeat domain"/>
    <property type="match status" value="1"/>
</dbReference>
<dbReference type="Pfam" id="PF13181">
    <property type="entry name" value="TPR_8"/>
    <property type="match status" value="2"/>
</dbReference>
<dbReference type="EMBL" id="JACFYF010000001">
    <property type="protein sequence ID" value="MBA5761091.1"/>
    <property type="molecule type" value="Genomic_DNA"/>
</dbReference>
<accession>A0A7W2IS40</accession>
<gene>
    <name evidence="4" type="ORF">H2O73_01955</name>
</gene>
<feature type="repeat" description="TPR" evidence="3">
    <location>
        <begin position="109"/>
        <end position="142"/>
    </location>
</feature>
<protein>
    <recommendedName>
        <fullName evidence="6">Tetratricopeptide repeat protein</fullName>
    </recommendedName>
</protein>
<keyword evidence="2 3" id="KW-0802">TPR repeat</keyword>
<dbReference type="PROSITE" id="PS50005">
    <property type="entry name" value="TPR"/>
    <property type="match status" value="2"/>
</dbReference>
<dbReference type="RefSeq" id="WP_182105979.1">
    <property type="nucleotide sequence ID" value="NZ_JACFYF010000001.1"/>
</dbReference>
<dbReference type="AlphaFoldDB" id="A0A7W2IS40"/>
<comment type="caution">
    <text evidence="4">The sequence shown here is derived from an EMBL/GenBank/DDBJ whole genome shotgun (WGS) entry which is preliminary data.</text>
</comment>
<dbReference type="SMART" id="SM00028">
    <property type="entry name" value="TPR"/>
    <property type="match status" value="6"/>
</dbReference>
<evidence type="ECO:0000256" key="3">
    <source>
        <dbReference type="PROSITE-ProRule" id="PRU00339"/>
    </source>
</evidence>
<dbReference type="InterPro" id="IPR051685">
    <property type="entry name" value="Ycf3/AcsC/BcsC/TPR_MFPF"/>
</dbReference>